<keyword evidence="2" id="KW-0808">Transferase</keyword>
<dbReference type="InParanoid" id="A0A2H3DS06"/>
<dbReference type="Pfam" id="PF15924">
    <property type="entry name" value="ALG11_N"/>
    <property type="match status" value="1"/>
</dbReference>
<dbReference type="Proteomes" id="UP000217790">
    <property type="component" value="Unassembled WGS sequence"/>
</dbReference>
<evidence type="ECO:0000313" key="5">
    <source>
        <dbReference type="EMBL" id="PBK97995.1"/>
    </source>
</evidence>
<evidence type="ECO:0000313" key="6">
    <source>
        <dbReference type="Proteomes" id="UP000217790"/>
    </source>
</evidence>
<dbReference type="GO" id="GO:0006487">
    <property type="term" value="P:protein N-linked glycosylation"/>
    <property type="evidence" value="ECO:0007669"/>
    <property type="project" value="TreeGrafter"/>
</dbReference>
<keyword evidence="6" id="KW-1185">Reference proteome</keyword>
<comment type="subcellular location">
    <subcellularLocation>
        <location evidence="1">Endoplasmic reticulum membrane</location>
    </subcellularLocation>
</comment>
<sequence>MLFTQTTDHVVLCCRYVYCPISCSNLRARLQSPGGKRPAAILQELGHVLSYRLRIDRIRFYSDQNAGGGGERVLWTAIASIQGIVSVVYTGDTGTTKEPILDKVKSRFAISLDLSTIHFVFLASRKLVEDSSWPRFTLLGQSIGSMYLVWEAMSFLIPDLYIGLLFPRAAQLRGDLILLIQTR</sequence>
<organism evidence="5 6">
    <name type="scientific">Armillaria gallica</name>
    <name type="common">Bulbous honey fungus</name>
    <name type="synonym">Armillaria bulbosa</name>
    <dbReference type="NCBI Taxonomy" id="47427"/>
    <lineage>
        <taxon>Eukaryota</taxon>
        <taxon>Fungi</taxon>
        <taxon>Dikarya</taxon>
        <taxon>Basidiomycota</taxon>
        <taxon>Agaricomycotina</taxon>
        <taxon>Agaricomycetes</taxon>
        <taxon>Agaricomycetidae</taxon>
        <taxon>Agaricales</taxon>
        <taxon>Marasmiineae</taxon>
        <taxon>Physalacriaceae</taxon>
        <taxon>Armillaria</taxon>
    </lineage>
</organism>
<evidence type="ECO:0000256" key="1">
    <source>
        <dbReference type="ARBA" id="ARBA00004586"/>
    </source>
</evidence>
<dbReference type="AlphaFoldDB" id="A0A2H3DS06"/>
<dbReference type="PANTHER" id="PTHR45919">
    <property type="entry name" value="GDP-MAN:MAN(3)GLCNAC(2)-PP-DOL ALPHA-1,2-MANNOSYLTRANSFERASE"/>
    <property type="match status" value="1"/>
</dbReference>
<dbReference type="InterPro" id="IPR031814">
    <property type="entry name" value="ALG11_N"/>
</dbReference>
<dbReference type="STRING" id="47427.A0A2H3DS06"/>
<feature type="domain" description="ALG11 mannosyltransferase N-terminal" evidence="4">
    <location>
        <begin position="63"/>
        <end position="162"/>
    </location>
</feature>
<dbReference type="PANTHER" id="PTHR45919:SF1">
    <property type="entry name" value="GDP-MAN:MAN(3)GLCNAC(2)-PP-DOL ALPHA-1,2-MANNOSYLTRANSFERASE"/>
    <property type="match status" value="1"/>
</dbReference>
<name>A0A2H3DS06_ARMGA</name>
<reference evidence="6" key="1">
    <citation type="journal article" date="2017" name="Nat. Ecol. Evol.">
        <title>Genome expansion and lineage-specific genetic innovations in the forest pathogenic fungi Armillaria.</title>
        <authorList>
            <person name="Sipos G."/>
            <person name="Prasanna A.N."/>
            <person name="Walter M.C."/>
            <person name="O'Connor E."/>
            <person name="Balint B."/>
            <person name="Krizsan K."/>
            <person name="Kiss B."/>
            <person name="Hess J."/>
            <person name="Varga T."/>
            <person name="Slot J."/>
            <person name="Riley R."/>
            <person name="Boka B."/>
            <person name="Rigling D."/>
            <person name="Barry K."/>
            <person name="Lee J."/>
            <person name="Mihaltcheva S."/>
            <person name="LaButti K."/>
            <person name="Lipzen A."/>
            <person name="Waldron R."/>
            <person name="Moloney N.M."/>
            <person name="Sperisen C."/>
            <person name="Kredics L."/>
            <person name="Vagvoelgyi C."/>
            <person name="Patrignani A."/>
            <person name="Fitzpatrick D."/>
            <person name="Nagy I."/>
            <person name="Doyle S."/>
            <person name="Anderson J.B."/>
            <person name="Grigoriev I.V."/>
            <person name="Gueldener U."/>
            <person name="Muensterkoetter M."/>
            <person name="Nagy L.G."/>
        </authorList>
    </citation>
    <scope>NUCLEOTIDE SEQUENCE [LARGE SCALE GENOMIC DNA]</scope>
    <source>
        <strain evidence="6">Ar21-2</strain>
    </source>
</reference>
<dbReference type="InterPro" id="IPR038013">
    <property type="entry name" value="ALG11"/>
</dbReference>
<evidence type="ECO:0000256" key="3">
    <source>
        <dbReference type="ARBA" id="ARBA00022824"/>
    </source>
</evidence>
<protein>
    <recommendedName>
        <fullName evidence="4">ALG11 mannosyltransferase N-terminal domain-containing protein</fullName>
    </recommendedName>
</protein>
<evidence type="ECO:0000259" key="4">
    <source>
        <dbReference type="Pfam" id="PF15924"/>
    </source>
</evidence>
<proteinExistence type="predicted"/>
<dbReference type="EMBL" id="KZ293649">
    <property type="protein sequence ID" value="PBK97995.1"/>
    <property type="molecule type" value="Genomic_DNA"/>
</dbReference>
<accession>A0A2H3DS06</accession>
<evidence type="ECO:0000256" key="2">
    <source>
        <dbReference type="ARBA" id="ARBA00022679"/>
    </source>
</evidence>
<dbReference type="GO" id="GO:0005789">
    <property type="term" value="C:endoplasmic reticulum membrane"/>
    <property type="evidence" value="ECO:0007669"/>
    <property type="project" value="UniProtKB-SubCell"/>
</dbReference>
<dbReference type="GO" id="GO:0004377">
    <property type="term" value="F:GDP-Man:Man(3)GlcNAc(2)-PP-Dol alpha-1,2-mannosyltransferase activity"/>
    <property type="evidence" value="ECO:0007669"/>
    <property type="project" value="InterPro"/>
</dbReference>
<keyword evidence="3" id="KW-0256">Endoplasmic reticulum</keyword>
<dbReference type="OrthoDB" id="2276068at2759"/>
<gene>
    <name evidence="5" type="ORF">ARMGADRAFT_1076450</name>
</gene>